<dbReference type="EMBL" id="JAKWBI020000116">
    <property type="protein sequence ID" value="KAJ2902328.1"/>
    <property type="molecule type" value="Genomic_DNA"/>
</dbReference>
<dbReference type="PANTHER" id="PTHR24359">
    <property type="entry name" value="SERINE/THREONINE-PROTEIN KINASE SBK1"/>
    <property type="match status" value="1"/>
</dbReference>
<dbReference type="Proteomes" id="UP001201980">
    <property type="component" value="Unassembled WGS sequence"/>
</dbReference>
<evidence type="ECO:0000313" key="2">
    <source>
        <dbReference type="EMBL" id="KAJ2902328.1"/>
    </source>
</evidence>
<organism evidence="2 3">
    <name type="scientific">Zalerion maritima</name>
    <dbReference type="NCBI Taxonomy" id="339359"/>
    <lineage>
        <taxon>Eukaryota</taxon>
        <taxon>Fungi</taxon>
        <taxon>Dikarya</taxon>
        <taxon>Ascomycota</taxon>
        <taxon>Pezizomycotina</taxon>
        <taxon>Sordariomycetes</taxon>
        <taxon>Lulworthiomycetidae</taxon>
        <taxon>Lulworthiales</taxon>
        <taxon>Lulworthiaceae</taxon>
        <taxon>Zalerion</taxon>
    </lineage>
</organism>
<evidence type="ECO:0000313" key="3">
    <source>
        <dbReference type="Proteomes" id="UP001201980"/>
    </source>
</evidence>
<reference evidence="2" key="1">
    <citation type="submission" date="2022-07" db="EMBL/GenBank/DDBJ databases">
        <title>Draft genome sequence of Zalerion maritima ATCC 34329, a (micro)plastics degrading marine fungus.</title>
        <authorList>
            <person name="Paco A."/>
            <person name="Goncalves M.F.M."/>
            <person name="Rocha-Santos T.A.P."/>
            <person name="Alves A."/>
        </authorList>
    </citation>
    <scope>NUCLEOTIDE SEQUENCE</scope>
    <source>
        <strain evidence="2">ATCC 34329</strain>
    </source>
</reference>
<evidence type="ECO:0000259" key="1">
    <source>
        <dbReference type="PROSITE" id="PS50011"/>
    </source>
</evidence>
<dbReference type="PANTHER" id="PTHR24359:SF1">
    <property type="entry name" value="INHIBITOR OF NUCLEAR FACTOR KAPPA-B KINASE EPSILON SUBUNIT HOMOLOG 1-RELATED"/>
    <property type="match status" value="1"/>
</dbReference>
<gene>
    <name evidence="2" type="ORF">MKZ38_000718</name>
</gene>
<dbReference type="CDD" id="cd00180">
    <property type="entry name" value="PKc"/>
    <property type="match status" value="1"/>
</dbReference>
<dbReference type="InterPro" id="IPR000719">
    <property type="entry name" value="Prot_kinase_dom"/>
</dbReference>
<comment type="caution">
    <text evidence="2">The sequence shown here is derived from an EMBL/GenBank/DDBJ whole genome shotgun (WGS) entry which is preliminary data.</text>
</comment>
<feature type="domain" description="Protein kinase" evidence="1">
    <location>
        <begin position="224"/>
        <end position="550"/>
    </location>
</feature>
<dbReference type="AlphaFoldDB" id="A0AAD5RR57"/>
<protein>
    <recommendedName>
        <fullName evidence="1">Protein kinase domain-containing protein</fullName>
    </recommendedName>
</protein>
<dbReference type="InterPro" id="IPR011009">
    <property type="entry name" value="Kinase-like_dom_sf"/>
</dbReference>
<name>A0AAD5RR57_9PEZI</name>
<sequence length="942" mass="107584">MSAPVAMGTIDTALPDNPTPYEEFSEWVNKHCTPGRLRPEWPKEVKDGAPRVPSMKEAFFVRPADQKKYWTNGKIAEIINDVTTAKQLPAPRAIQRSYIQTFSTLVTACLVPYLNMFVTYQIDDSRMPLSHFPPEWDIKNEMHNSLFGQLKKYQWKFFPQIFDVNMVKSCLDERIILPIEKCERIIIHEDDRHFASTVFRIEVEQSCHHFTSNVYCPFHISSISPLFLDESTALMVTVLQNDERKPSATPNVFALKVYDRETESDQFQREYAALNLLQNRNRNVISFFASFVQGDSSNIIEEYANGGNLWAFFENHDPPANPEDILAFWNSMFKILKGVQTIHSIEMAPRVGAAYFCIHGDLKLDNILRHKAQGSSSNFCFEPKIADFGNADVPKLRSDGEEMGRNQECDPAYSAPERNRTARFLWRSPMSVSRAIDIFSLGCIFTEACVWAVHGCDAFEKFFNKRSADTSPALKDAGYEGCFYDFKDGECNIISYVLDVLKTISGMEVVYLQHRITAKVARIVLQSMLMPNARDRDTIEVLISRFASILEDTKIQAACPKKASVPVPASSRTTSSPELLGSQHTSLTPRIMPQLDCSDTSSGPLGIGFVTDRATSPRQALASATFSIRKDWKRLFFSERIEPTELPSLSVDQVLEYRDKMQNTYGRRNPDAAVKRIVKKLQKYLDNRDQIFFLDDSRSMEKHREDVERTFEALGWIAEGIDDDGIDLFFGDPGSKKLQSGNSRELLEELKKHKYSPTSSNMVKSRLSHLVETELRERLVKLRQTHRRRSLLRLHRRKMPRINVFVFTDGNWVGDMDHTKAAGVDEPVRDLMDMIKELGLSQQDVTIQFVRFGNDKDGIQRLQYLDNFADNTELGNDLVDTEPANGNVYKMFMSSLDREIDLQVTNPLEGYDTEINSSNQTWYTAQESLSRVGSMGRDLEMV</sequence>
<proteinExistence type="predicted"/>
<dbReference type="SUPFAM" id="SSF56112">
    <property type="entry name" value="Protein kinase-like (PK-like)"/>
    <property type="match status" value="1"/>
</dbReference>
<dbReference type="GO" id="GO:0004674">
    <property type="term" value="F:protein serine/threonine kinase activity"/>
    <property type="evidence" value="ECO:0007669"/>
    <property type="project" value="TreeGrafter"/>
</dbReference>
<dbReference type="SMART" id="SM00220">
    <property type="entry name" value="S_TKc"/>
    <property type="match status" value="1"/>
</dbReference>
<accession>A0AAD5RR57</accession>
<dbReference type="PROSITE" id="PS50011">
    <property type="entry name" value="PROTEIN_KINASE_DOM"/>
    <property type="match status" value="1"/>
</dbReference>
<dbReference type="Gene3D" id="1.10.510.10">
    <property type="entry name" value="Transferase(Phosphotransferase) domain 1"/>
    <property type="match status" value="1"/>
</dbReference>
<dbReference type="GO" id="GO:0005524">
    <property type="term" value="F:ATP binding"/>
    <property type="evidence" value="ECO:0007669"/>
    <property type="project" value="InterPro"/>
</dbReference>
<keyword evidence="3" id="KW-1185">Reference proteome</keyword>
<dbReference type="Pfam" id="PF00069">
    <property type="entry name" value="Pkinase"/>
    <property type="match status" value="1"/>
</dbReference>